<feature type="compositionally biased region" description="Acidic residues" evidence="1">
    <location>
        <begin position="41"/>
        <end position="51"/>
    </location>
</feature>
<feature type="compositionally biased region" description="Low complexity" evidence="1">
    <location>
        <begin position="636"/>
        <end position="646"/>
    </location>
</feature>
<feature type="region of interest" description="Disordered" evidence="1">
    <location>
        <begin position="194"/>
        <end position="217"/>
    </location>
</feature>
<gene>
    <name evidence="2" type="ORF">SEUCBS140593_000164</name>
</gene>
<feature type="compositionally biased region" description="Acidic residues" evidence="1">
    <location>
        <begin position="237"/>
        <end position="249"/>
    </location>
</feature>
<feature type="compositionally biased region" description="Basic residues" evidence="1">
    <location>
        <begin position="462"/>
        <end position="472"/>
    </location>
</feature>
<feature type="region of interest" description="Disordered" evidence="1">
    <location>
        <begin position="236"/>
        <end position="397"/>
    </location>
</feature>
<feature type="compositionally biased region" description="Basic and acidic residues" evidence="1">
    <location>
        <begin position="253"/>
        <end position="264"/>
    </location>
</feature>
<dbReference type="Gene3D" id="1.10.20.10">
    <property type="entry name" value="Histone, subunit A"/>
    <property type="match status" value="1"/>
</dbReference>
<feature type="compositionally biased region" description="Basic residues" evidence="1">
    <location>
        <begin position="274"/>
        <end position="287"/>
    </location>
</feature>
<feature type="compositionally biased region" description="Acidic residues" evidence="1">
    <location>
        <begin position="364"/>
        <end position="378"/>
    </location>
</feature>
<dbReference type="PANTHER" id="PTHR15992:SF5">
    <property type="entry name" value="HOLLIDAY JUNCTION RECOGNITION PROTEIN"/>
    <property type="match status" value="1"/>
</dbReference>
<feature type="compositionally biased region" description="Pro residues" evidence="1">
    <location>
        <begin position="513"/>
        <end position="525"/>
    </location>
</feature>
<organism evidence="2 3">
    <name type="scientific">Sporothrix eucalyptigena</name>
    <dbReference type="NCBI Taxonomy" id="1812306"/>
    <lineage>
        <taxon>Eukaryota</taxon>
        <taxon>Fungi</taxon>
        <taxon>Dikarya</taxon>
        <taxon>Ascomycota</taxon>
        <taxon>Pezizomycotina</taxon>
        <taxon>Sordariomycetes</taxon>
        <taxon>Sordariomycetidae</taxon>
        <taxon>Ophiostomatales</taxon>
        <taxon>Ophiostomataceae</taxon>
        <taxon>Sporothrix</taxon>
    </lineage>
</organism>
<name>A0ABP0AKS2_9PEZI</name>
<dbReference type="InterPro" id="IPR018465">
    <property type="entry name" value="Scm3/HJURP"/>
</dbReference>
<dbReference type="Proteomes" id="UP001642482">
    <property type="component" value="Unassembled WGS sequence"/>
</dbReference>
<dbReference type="EMBL" id="CAWUHD010000001">
    <property type="protein sequence ID" value="CAK7208413.1"/>
    <property type="molecule type" value="Genomic_DNA"/>
</dbReference>
<dbReference type="Pfam" id="PF10384">
    <property type="entry name" value="Scm3"/>
    <property type="match status" value="1"/>
</dbReference>
<evidence type="ECO:0000313" key="2">
    <source>
        <dbReference type="EMBL" id="CAK7208413.1"/>
    </source>
</evidence>
<dbReference type="InterPro" id="IPR009072">
    <property type="entry name" value="Histone-fold"/>
</dbReference>
<dbReference type="PANTHER" id="PTHR15992">
    <property type="entry name" value="HOLLIDAY JUNCTION RECOGNITION PROTEIN"/>
    <property type="match status" value="1"/>
</dbReference>
<feature type="compositionally biased region" description="Basic and acidic residues" evidence="1">
    <location>
        <begin position="479"/>
        <end position="497"/>
    </location>
</feature>
<feature type="compositionally biased region" description="Basic residues" evidence="1">
    <location>
        <begin position="1"/>
        <end position="12"/>
    </location>
</feature>
<feature type="compositionally biased region" description="Polar residues" evidence="1">
    <location>
        <begin position="647"/>
        <end position="659"/>
    </location>
</feature>
<reference evidence="2 3" key="1">
    <citation type="submission" date="2024-01" db="EMBL/GenBank/DDBJ databases">
        <authorList>
            <person name="Allen C."/>
            <person name="Tagirdzhanova G."/>
        </authorList>
    </citation>
    <scope>NUCLEOTIDE SEQUENCE [LARGE SCALE GENOMIC DNA]</scope>
</reference>
<evidence type="ECO:0000256" key="1">
    <source>
        <dbReference type="SAM" id="MobiDB-lite"/>
    </source>
</evidence>
<keyword evidence="3" id="KW-1185">Reference proteome</keyword>
<feature type="compositionally biased region" description="Low complexity" evidence="1">
    <location>
        <begin position="526"/>
        <end position="545"/>
    </location>
</feature>
<feature type="region of interest" description="Disordered" evidence="1">
    <location>
        <begin position="1"/>
        <end position="51"/>
    </location>
</feature>
<proteinExistence type="predicted"/>
<accession>A0ABP0AKS2</accession>
<sequence length="735" mass="78456">MEPRAKRAKVGRASHDALPLDGNVDVNVNKPGSKANKAGESNDDDDDEIAMDPEDYAMKVDPEYRLDRSRAVAENKLKSAFELLFEKYSQDFGDTGDEINFYTDEIEVDNGHIASLPAKGVRGRRKAAAAADESISYSSRGDASRLASLLPSRFGSGGTVIMGSATQTGPYRSSDAPGAATGTEAIDPTWAAPEIPGLAFSTPGGHLPHPPPPRSAYAVPQRTIFTKTLAISHAEGLGEDGDDEDDDLILDTPRTDSKAVDGMERPPSSAVSKKVVKTPKTTKKRREKTFSTAETPKDAYSKLGVEVASPDLPTTDQALPKPRRGRRKSDKAVLERMAVPDSMSPERPLSDLPSSAPLPAPSDDPVESAEANEPEAEPVPEVSQAASSSKVKSKETFSRNVIDSSFVFSDDENFGFKRRKKTQKMKSTLTAAPVAQPQEDAPQVQTGAVDDNAASVESVPIVKKRRPGRPRKSSSNVEAAKEKTVEPAPRRYRKEDLSIIIMTSSVPLSSEPSPVPTAAPAPISVPVPVVTEPEPTPTDATPVPEIAATPEDEPTPPSREATSEPERPRKRRRQPTQGTDSSARKTRRHEIPDSQGNSSGIISLVSDGSADEAEIDKIAAATPLPFAPSGPGGSSGRLPLSGARRSVQVTPSGRKQLTPSSRRSLLLGTPSRQQHYAKAVMGSPLARRQQALLLASDGGEVPSPGGSPIQTPGGTIRRCGKDGFRCEREFCFRCT</sequence>
<protein>
    <submittedName>
        <fullName evidence="2">Uncharacterized protein</fullName>
    </submittedName>
</protein>
<evidence type="ECO:0000313" key="3">
    <source>
        <dbReference type="Proteomes" id="UP001642482"/>
    </source>
</evidence>
<feature type="compositionally biased region" description="Low complexity" evidence="1">
    <location>
        <begin position="379"/>
        <end position="390"/>
    </location>
</feature>
<feature type="region of interest" description="Disordered" evidence="1">
    <location>
        <begin position="412"/>
        <end position="603"/>
    </location>
</feature>
<feature type="region of interest" description="Disordered" evidence="1">
    <location>
        <begin position="623"/>
        <end position="659"/>
    </location>
</feature>
<comment type="caution">
    <text evidence="2">The sequence shown here is derived from an EMBL/GenBank/DDBJ whole genome shotgun (WGS) entry which is preliminary data.</text>
</comment>